<evidence type="ECO:0000313" key="3">
    <source>
        <dbReference type="EMBL" id="TEW29596.1"/>
    </source>
</evidence>
<dbReference type="GeneID" id="31486418"/>
<evidence type="ECO:0000313" key="4">
    <source>
        <dbReference type="Proteomes" id="UP000297565"/>
    </source>
</evidence>
<name>A0A9Q6K6P7_HISSO</name>
<reference evidence="3 4" key="1">
    <citation type="submission" date="2019-03" db="EMBL/GenBank/DDBJ databases">
        <title>Horizontal Gene Transfer Machinery in Histophilus somni.</title>
        <authorList>
            <person name="Mostafa Nazari M."/>
            <person name="Liljebjelke K."/>
        </authorList>
    </citation>
    <scope>NUCLEOTIDE SEQUENCE [LARGE SCALE GENOMIC DNA]</scope>
    <source>
        <strain evidence="3 4">UOC-EPH-KLM-04</strain>
    </source>
</reference>
<gene>
    <name evidence="3" type="ORF">E2R48_05995</name>
    <name evidence="2" type="ORF">JFL49_01460</name>
</gene>
<evidence type="ECO:0000256" key="1">
    <source>
        <dbReference type="SAM" id="Phobius"/>
    </source>
</evidence>
<evidence type="ECO:0000313" key="2">
    <source>
        <dbReference type="EMBL" id="QQF82616.1"/>
    </source>
</evidence>
<dbReference type="EMBL" id="CP066558">
    <property type="protein sequence ID" value="QQF82616.1"/>
    <property type="molecule type" value="Genomic_DNA"/>
</dbReference>
<dbReference type="AlphaFoldDB" id="A0A9Q6K6P7"/>
<dbReference type="Proteomes" id="UP000595373">
    <property type="component" value="Chromosome"/>
</dbReference>
<dbReference type="RefSeq" id="WP_012340547.1">
    <property type="nucleotide sequence ID" value="NZ_CP018803.1"/>
</dbReference>
<keyword evidence="1" id="KW-1133">Transmembrane helix</keyword>
<feature type="transmembrane region" description="Helical" evidence="1">
    <location>
        <begin position="12"/>
        <end position="32"/>
    </location>
</feature>
<dbReference type="Proteomes" id="UP000297565">
    <property type="component" value="Unassembled WGS sequence"/>
</dbReference>
<dbReference type="OrthoDB" id="5690717at2"/>
<evidence type="ECO:0000313" key="5">
    <source>
        <dbReference type="Proteomes" id="UP000595373"/>
    </source>
</evidence>
<dbReference type="Pfam" id="PF17344">
    <property type="entry name" value="DUF5374"/>
    <property type="match status" value="1"/>
</dbReference>
<accession>A0A9Q6K6P7</accession>
<keyword evidence="1" id="KW-0812">Transmembrane</keyword>
<keyword evidence="5" id="KW-1185">Reference proteome</keyword>
<sequence>MIFNHYKFPQRGTSLITLLVTMMIFSTLFLFVNQWVSYQRKSAVNIYLRYQALQIAENQHQRLFLEPHFHCPHNIEQNGYKFKINCEGKNVRVSYANQQVNLLLD</sequence>
<proteinExistence type="predicted"/>
<dbReference type="InterPro" id="IPR020511">
    <property type="entry name" value="Uncharacterised_HI0941"/>
</dbReference>
<organism evidence="2 5">
    <name type="scientific">Histophilus somni</name>
    <name type="common">Haemophilus somnus</name>
    <dbReference type="NCBI Taxonomy" id="731"/>
    <lineage>
        <taxon>Bacteria</taxon>
        <taxon>Pseudomonadati</taxon>
        <taxon>Pseudomonadota</taxon>
        <taxon>Gammaproteobacteria</taxon>
        <taxon>Pasteurellales</taxon>
        <taxon>Pasteurellaceae</taxon>
        <taxon>Histophilus</taxon>
    </lineage>
</organism>
<reference evidence="2 5" key="2">
    <citation type="submission" date="2020-12" db="EMBL/GenBank/DDBJ databases">
        <title>ASc-MMNZ-VFA-070.</title>
        <authorList>
            <person name="Schryvers A."/>
            <person name="Mostafa Nazari M."/>
            <person name="Farshchi Andisi V."/>
            <person name="Timsit E."/>
            <person name="Walter Morck D."/>
        </authorList>
    </citation>
    <scope>NUCLEOTIDE SEQUENCE [LARGE SCALE GENOMIC DNA]</scope>
    <source>
        <strain evidence="2 5">ASc-MMNZ-VFA-070</strain>
    </source>
</reference>
<keyword evidence="1" id="KW-0472">Membrane</keyword>
<dbReference type="EMBL" id="SNRV01000013">
    <property type="protein sequence ID" value="TEW29596.1"/>
    <property type="molecule type" value="Genomic_DNA"/>
</dbReference>
<protein>
    <submittedName>
        <fullName evidence="2">Type II secretion system protein</fullName>
    </submittedName>
</protein>